<dbReference type="Gene3D" id="2.60.120.10">
    <property type="entry name" value="Jelly Rolls"/>
    <property type="match status" value="1"/>
</dbReference>
<gene>
    <name evidence="2" type="ORF">SAMN05444362_101443</name>
</gene>
<dbReference type="InterPro" id="IPR000595">
    <property type="entry name" value="cNMP-bd_dom"/>
</dbReference>
<keyword evidence="2" id="KW-0418">Kinase</keyword>
<dbReference type="GO" id="GO:0016301">
    <property type="term" value="F:kinase activity"/>
    <property type="evidence" value="ECO:0007669"/>
    <property type="project" value="UniProtKB-KW"/>
</dbReference>
<evidence type="ECO:0000313" key="2">
    <source>
        <dbReference type="EMBL" id="SHE48959.1"/>
    </source>
</evidence>
<evidence type="ECO:0000313" key="3">
    <source>
        <dbReference type="Proteomes" id="UP000184480"/>
    </source>
</evidence>
<organism evidence="2 3">
    <name type="scientific">Dysgonomonas macrotermitis</name>
    <dbReference type="NCBI Taxonomy" id="1346286"/>
    <lineage>
        <taxon>Bacteria</taxon>
        <taxon>Pseudomonadati</taxon>
        <taxon>Bacteroidota</taxon>
        <taxon>Bacteroidia</taxon>
        <taxon>Bacteroidales</taxon>
        <taxon>Dysgonomonadaceae</taxon>
        <taxon>Dysgonomonas</taxon>
    </lineage>
</organism>
<dbReference type="InterPro" id="IPR014710">
    <property type="entry name" value="RmlC-like_jellyroll"/>
</dbReference>
<dbReference type="OrthoDB" id="1066708at2"/>
<proteinExistence type="predicted"/>
<dbReference type="SUPFAM" id="SSF51206">
    <property type="entry name" value="cAMP-binding domain-like"/>
    <property type="match status" value="1"/>
</dbReference>
<dbReference type="AlphaFoldDB" id="A0A1M4TWW3"/>
<dbReference type="EMBL" id="FQUC01000001">
    <property type="protein sequence ID" value="SHE48959.1"/>
    <property type="molecule type" value="Genomic_DNA"/>
</dbReference>
<dbReference type="Pfam" id="PF00027">
    <property type="entry name" value="cNMP_binding"/>
    <property type="match status" value="1"/>
</dbReference>
<keyword evidence="3" id="KW-1185">Reference proteome</keyword>
<dbReference type="Proteomes" id="UP000184480">
    <property type="component" value="Unassembled WGS sequence"/>
</dbReference>
<feature type="domain" description="Cyclic nucleotide-binding" evidence="1">
    <location>
        <begin position="28"/>
        <end position="112"/>
    </location>
</feature>
<reference evidence="3" key="1">
    <citation type="submission" date="2016-11" db="EMBL/GenBank/DDBJ databases">
        <authorList>
            <person name="Varghese N."/>
            <person name="Submissions S."/>
        </authorList>
    </citation>
    <scope>NUCLEOTIDE SEQUENCE [LARGE SCALE GENOMIC DNA]</scope>
    <source>
        <strain evidence="3">DSM 27370</strain>
    </source>
</reference>
<keyword evidence="2" id="KW-0808">Transferase</keyword>
<dbReference type="RefSeq" id="WP_062175522.1">
    <property type="nucleotide sequence ID" value="NZ_BBXL01000001.1"/>
</dbReference>
<evidence type="ECO:0000259" key="1">
    <source>
        <dbReference type="Pfam" id="PF00027"/>
    </source>
</evidence>
<accession>A0A1M4TWW3</accession>
<protein>
    <submittedName>
        <fullName evidence="2">cAMP-binding domain of CRP or a regulatory subunit of cAMP-dependent protein kinases</fullName>
    </submittedName>
</protein>
<sequence length="188" mass="22007">MKVFNEYLNLAGISTIRELFLEKGEVHQCQKNNYFIRQGQYQKTAGFIKSGGFRYLCYSTTGKEQIVGYSFENDFVVNYGAFQTQTLSVTDAQAIRNSVVYVLTFEEIQDFFINQDTTNLRARVAETFLADIYNRMLSLYCDQPEERYLKLLERYPQIVNEVSLREIASFIKMTPETLSRIRRKIALF</sequence>
<dbReference type="STRING" id="1346286.SAMN05444362_101443"/>
<name>A0A1M4TWW3_9BACT</name>
<dbReference type="InterPro" id="IPR018490">
    <property type="entry name" value="cNMP-bd_dom_sf"/>
</dbReference>